<dbReference type="Pfam" id="PF03008">
    <property type="entry name" value="DUF234"/>
    <property type="match status" value="1"/>
</dbReference>
<dbReference type="Proteomes" id="UP000290870">
    <property type="component" value="Unassembled WGS sequence"/>
</dbReference>
<comment type="caution">
    <text evidence="2">The sequence shown here is derived from an EMBL/GenBank/DDBJ whole genome shotgun (WGS) entry which is preliminary data.</text>
</comment>
<dbReference type="PANTHER" id="PTHR34704:SF1">
    <property type="entry name" value="ATPASE"/>
    <property type="match status" value="1"/>
</dbReference>
<feature type="domain" description="DUF234" evidence="1">
    <location>
        <begin position="149"/>
        <end position="236"/>
    </location>
</feature>
<dbReference type="OrthoDB" id="9801758at2"/>
<proteinExistence type="predicted"/>
<name>A0A4V1LVG2_9BACT</name>
<organism evidence="2 3">
    <name type="scientific">Arcobacter cloacae</name>
    <dbReference type="NCBI Taxonomy" id="1054034"/>
    <lineage>
        <taxon>Bacteria</taxon>
        <taxon>Pseudomonadati</taxon>
        <taxon>Campylobacterota</taxon>
        <taxon>Epsilonproteobacteria</taxon>
        <taxon>Campylobacterales</taxon>
        <taxon>Arcobacteraceae</taxon>
        <taxon>Arcobacter</taxon>
    </lineage>
</organism>
<evidence type="ECO:0000313" key="3">
    <source>
        <dbReference type="Proteomes" id="UP000290870"/>
    </source>
</evidence>
<dbReference type="AlphaFoldDB" id="A0A4V1LVG2"/>
<gene>
    <name evidence="2" type="ORF">CRU90_07885</name>
</gene>
<sequence length="292" mass="33971">MILIDQSTKNQFRFFCKENNITDMEKAVQYFIVFGGYDIKIDTTKPLLELIEQHILNNYLQLRNEIHNLTGGYKVDHAVLTGIAQGDRRTNSSFKRAFVSFEEGSKSVEKLVERGIIEVESSQHHLANKRGDDKVARKLLFTTPFLRFWFAFVSPIYKGIKEKNYEEFYTLFENKQAEFGNFVFEELSMEFIRDLLDEDPIKQFGKYWDEKREIDLVAKTTSGKIIAGNCKYINSKIKKNELNKLMDDCKNAGLNVDIFVIFSKNGFSSELKSLKNENLRLFTPKSFKLLLA</sequence>
<evidence type="ECO:0000259" key="1">
    <source>
        <dbReference type="Pfam" id="PF03008"/>
    </source>
</evidence>
<dbReference type="InterPro" id="IPR011335">
    <property type="entry name" value="Restrct_endonuc-II-like"/>
</dbReference>
<protein>
    <recommendedName>
        <fullName evidence="1">DUF234 domain-containing protein</fullName>
    </recommendedName>
</protein>
<dbReference type="InterPro" id="IPR004256">
    <property type="entry name" value="DUF234"/>
</dbReference>
<accession>A0A4V1LVG2</accession>
<dbReference type="PANTHER" id="PTHR34704">
    <property type="entry name" value="ATPASE"/>
    <property type="match status" value="1"/>
</dbReference>
<dbReference type="SUPFAM" id="SSF52980">
    <property type="entry name" value="Restriction endonuclease-like"/>
    <property type="match status" value="1"/>
</dbReference>
<reference evidence="2 3" key="1">
    <citation type="submission" date="2017-10" db="EMBL/GenBank/DDBJ databases">
        <title>Genomics of the genus Arcobacter.</title>
        <authorList>
            <person name="Perez-Cataluna A."/>
            <person name="Figueras M.J."/>
        </authorList>
    </citation>
    <scope>NUCLEOTIDE SEQUENCE [LARGE SCALE GENOMIC DNA]</scope>
    <source>
        <strain evidence="2 3">F26</strain>
    </source>
</reference>
<evidence type="ECO:0000313" key="2">
    <source>
        <dbReference type="EMBL" id="RXJ83985.1"/>
    </source>
</evidence>
<dbReference type="EMBL" id="PDJZ01000007">
    <property type="protein sequence ID" value="RXJ83985.1"/>
    <property type="molecule type" value="Genomic_DNA"/>
</dbReference>